<evidence type="ECO:0000313" key="9">
    <source>
        <dbReference type="RefSeq" id="XP_033778066.1"/>
    </source>
</evidence>
<dbReference type="PANTHER" id="PTHR11241">
    <property type="entry name" value="DEOXYURIDINE 5'-TRIPHOSPHATE NUCLEOTIDOHYDROLASE"/>
    <property type="match status" value="1"/>
</dbReference>
<dbReference type="SUPFAM" id="SSF50630">
    <property type="entry name" value="Acid proteases"/>
    <property type="match status" value="1"/>
</dbReference>
<comment type="pathway">
    <text evidence="1">Pyrimidine metabolism; dUMP biosynthesis; dUMP from dCTP (dUTP route): step 2/2.</text>
</comment>
<comment type="similarity">
    <text evidence="2">Belongs to the dUTPase family.</text>
</comment>
<dbReference type="KEGG" id="gsh:117349128"/>
<dbReference type="NCBIfam" id="TIGR00576">
    <property type="entry name" value="dut"/>
    <property type="match status" value="1"/>
</dbReference>
<dbReference type="Gene3D" id="2.70.40.10">
    <property type="match status" value="1"/>
</dbReference>
<keyword evidence="8" id="KW-1185">Reference proteome</keyword>
<dbReference type="InterPro" id="IPR033704">
    <property type="entry name" value="dUTPase_trimeric"/>
</dbReference>
<dbReference type="GO" id="GO:0046081">
    <property type="term" value="P:dUTP catabolic process"/>
    <property type="evidence" value="ECO:0007669"/>
    <property type="project" value="InterPro"/>
</dbReference>
<evidence type="ECO:0000256" key="6">
    <source>
        <dbReference type="SAM" id="MobiDB-lite"/>
    </source>
</evidence>
<dbReference type="InterPro" id="IPR021109">
    <property type="entry name" value="Peptidase_aspartic_dom_sf"/>
</dbReference>
<evidence type="ECO:0000256" key="3">
    <source>
        <dbReference type="ARBA" id="ARBA00012379"/>
    </source>
</evidence>
<dbReference type="GO" id="GO:0000287">
    <property type="term" value="F:magnesium ion binding"/>
    <property type="evidence" value="ECO:0007669"/>
    <property type="project" value="InterPro"/>
</dbReference>
<dbReference type="GeneID" id="117349128"/>
<name>A0A6P8NPF8_GEOSA</name>
<evidence type="ECO:0000313" key="10">
    <source>
        <dbReference type="RefSeq" id="XP_033778067.1"/>
    </source>
</evidence>
<dbReference type="Pfam" id="PF00692">
    <property type="entry name" value="dUTPase"/>
    <property type="match status" value="1"/>
</dbReference>
<feature type="region of interest" description="Disordered" evidence="6">
    <location>
        <begin position="458"/>
        <end position="505"/>
    </location>
</feature>
<evidence type="ECO:0000259" key="7">
    <source>
        <dbReference type="Pfam" id="PF00692"/>
    </source>
</evidence>
<dbReference type="CDD" id="cd07557">
    <property type="entry name" value="trimeric_dUTPase"/>
    <property type="match status" value="1"/>
</dbReference>
<evidence type="ECO:0000256" key="4">
    <source>
        <dbReference type="ARBA" id="ARBA00022801"/>
    </source>
</evidence>
<dbReference type="Proteomes" id="UP000515159">
    <property type="component" value="Chromosome 15"/>
</dbReference>
<sequence length="505" mass="55851">MSVVSRQLWEKVGDDQKAGLSKVPITCIHGEAQEYPVCPLVIEHGRKKIHMKVAVLKSTPYPLILGRDWLALAQAERPNGKPDPGKWVFGSHVGRKSLALPEGRRGAWATRPKSWRPTIRWAPLSDKAKAPTRAYFKAAGYDLYAAQDQVIPVRGRALIKTDIQVSPPPGAYLRVAPRSGLALHHSIDVAAGVIDPDFRGNVAVLLVNNGDSEYKVQLGDRVAQLICEKIWHPDVIQCSGLPETSRAQRGFGSTDRDGPESSVPGEPLDIPLGNVGAGDLAKLENEVHQIKKELASARQDWEAGVKACTEASYQTWKDPIDPEHTRSREQVLTQCHLESEKLSRLMEQVTAQLKLVQGQLKESQDQQQVVQQSVKEIKNTCGQLTAKTGKTESWVVAQKEQGEQLEQHAQHFEKVLATFKGMDQDINELREQIAQLGQEDLGGITQVVAALAQRVDGLEGPRDQGRGAAGGQREVALLRWPEDFEDPDPPPLSQERRGNKPRKRF</sequence>
<dbReference type="GO" id="GO:0006226">
    <property type="term" value="P:dUMP biosynthetic process"/>
    <property type="evidence" value="ECO:0007669"/>
    <property type="project" value="UniProtKB-UniPathway"/>
</dbReference>
<accession>A0A6P8NPF8</accession>
<dbReference type="SUPFAM" id="SSF51283">
    <property type="entry name" value="dUTPase-like"/>
    <property type="match status" value="1"/>
</dbReference>
<reference evidence="9 10" key="1">
    <citation type="submission" date="2025-04" db="UniProtKB">
        <authorList>
            <consortium name="RefSeq"/>
        </authorList>
    </citation>
    <scope>IDENTIFICATION</scope>
</reference>
<dbReference type="AlphaFoldDB" id="A0A6P8NPF8"/>
<dbReference type="GO" id="GO:0004170">
    <property type="term" value="F:dUTP diphosphatase activity"/>
    <property type="evidence" value="ECO:0007669"/>
    <property type="project" value="UniProtKB-EC"/>
</dbReference>
<dbReference type="PANTHER" id="PTHR11241:SF0">
    <property type="entry name" value="DEOXYURIDINE 5'-TRIPHOSPHATE NUCLEOTIDOHYDROLASE"/>
    <property type="match status" value="1"/>
</dbReference>
<dbReference type="EC" id="3.6.1.23" evidence="3"/>
<dbReference type="UniPathway" id="UPA00610">
    <property type="reaction ID" value="UER00666"/>
</dbReference>
<gene>
    <name evidence="9 10" type="primary">LOC117349128</name>
</gene>
<evidence type="ECO:0000256" key="1">
    <source>
        <dbReference type="ARBA" id="ARBA00005142"/>
    </source>
</evidence>
<dbReference type="InterPro" id="IPR008181">
    <property type="entry name" value="dUTPase"/>
</dbReference>
<evidence type="ECO:0000256" key="2">
    <source>
        <dbReference type="ARBA" id="ARBA00006581"/>
    </source>
</evidence>
<evidence type="ECO:0000256" key="5">
    <source>
        <dbReference type="ARBA" id="ARBA00023080"/>
    </source>
</evidence>
<dbReference type="OrthoDB" id="419889at2759"/>
<evidence type="ECO:0000313" key="8">
    <source>
        <dbReference type="Proteomes" id="UP000515159"/>
    </source>
</evidence>
<proteinExistence type="inferred from homology"/>
<protein>
    <recommendedName>
        <fullName evidence="3">dUTP diphosphatase</fullName>
        <ecNumber evidence="3">3.6.1.23</ecNumber>
    </recommendedName>
</protein>
<keyword evidence="5" id="KW-0546">Nucleotide metabolism</keyword>
<dbReference type="RefSeq" id="XP_033778067.1">
    <property type="nucleotide sequence ID" value="XM_033922176.1"/>
</dbReference>
<dbReference type="InterPro" id="IPR036157">
    <property type="entry name" value="dUTPase-like_sf"/>
</dbReference>
<organism evidence="8 10">
    <name type="scientific">Geotrypetes seraphini</name>
    <name type="common">Gaboon caecilian</name>
    <name type="synonym">Caecilia seraphini</name>
    <dbReference type="NCBI Taxonomy" id="260995"/>
    <lineage>
        <taxon>Eukaryota</taxon>
        <taxon>Metazoa</taxon>
        <taxon>Chordata</taxon>
        <taxon>Craniata</taxon>
        <taxon>Vertebrata</taxon>
        <taxon>Euteleostomi</taxon>
        <taxon>Amphibia</taxon>
        <taxon>Gymnophiona</taxon>
        <taxon>Geotrypetes</taxon>
    </lineage>
</organism>
<feature type="domain" description="dUTPase-like" evidence="7">
    <location>
        <begin position="127"/>
        <end position="254"/>
    </location>
</feature>
<dbReference type="RefSeq" id="XP_033778066.1">
    <property type="nucleotide sequence ID" value="XM_033922175.1"/>
</dbReference>
<feature type="region of interest" description="Disordered" evidence="6">
    <location>
        <begin position="246"/>
        <end position="271"/>
    </location>
</feature>
<keyword evidence="4" id="KW-0378">Hydrolase</keyword>
<dbReference type="InterPro" id="IPR029054">
    <property type="entry name" value="dUTPase-like"/>
</dbReference>